<sequence length="68" mass="7617">MLQILHTFPLLEQLTQSSRNVSFHACVVLKNFAVELQLENQAEIDIDQFKEALNRAGGANYGTGVRDL</sequence>
<dbReference type="AlphaFoldDB" id="A0AAU9UF16"/>
<dbReference type="PROSITE" id="PS51111">
    <property type="entry name" value="REJ"/>
    <property type="match status" value="1"/>
</dbReference>
<proteinExistence type="predicted"/>
<protein>
    <recommendedName>
        <fullName evidence="1">REJ domain-containing protein</fullName>
    </recommendedName>
</protein>
<comment type="caution">
    <text evidence="2">The sequence shown here is derived from an EMBL/GenBank/DDBJ whole genome shotgun (WGS) entry which is preliminary data.</text>
</comment>
<keyword evidence="3" id="KW-1185">Reference proteome</keyword>
<dbReference type="InterPro" id="IPR014010">
    <property type="entry name" value="REJ_dom"/>
</dbReference>
<dbReference type="EMBL" id="CAKOGL010000018">
    <property type="protein sequence ID" value="CAH2097364.1"/>
    <property type="molecule type" value="Genomic_DNA"/>
</dbReference>
<evidence type="ECO:0000313" key="2">
    <source>
        <dbReference type="EMBL" id="CAH2097364.1"/>
    </source>
</evidence>
<feature type="domain" description="REJ" evidence="1">
    <location>
        <begin position="1"/>
        <end position="68"/>
    </location>
</feature>
<reference evidence="2" key="1">
    <citation type="submission" date="2022-03" db="EMBL/GenBank/DDBJ databases">
        <authorList>
            <person name="Tunstrom K."/>
        </authorList>
    </citation>
    <scope>NUCLEOTIDE SEQUENCE</scope>
</reference>
<gene>
    <name evidence="2" type="ORF">EEDITHA_LOCUS12600</name>
</gene>
<dbReference type="GO" id="GO:0016020">
    <property type="term" value="C:membrane"/>
    <property type="evidence" value="ECO:0007669"/>
    <property type="project" value="UniProtKB-SubCell"/>
</dbReference>
<name>A0AAU9UF16_EUPED</name>
<evidence type="ECO:0000259" key="1">
    <source>
        <dbReference type="PROSITE" id="PS51111"/>
    </source>
</evidence>
<evidence type="ECO:0000313" key="3">
    <source>
        <dbReference type="Proteomes" id="UP001153954"/>
    </source>
</evidence>
<organism evidence="2 3">
    <name type="scientific">Euphydryas editha</name>
    <name type="common">Edith's checkerspot</name>
    <dbReference type="NCBI Taxonomy" id="104508"/>
    <lineage>
        <taxon>Eukaryota</taxon>
        <taxon>Metazoa</taxon>
        <taxon>Ecdysozoa</taxon>
        <taxon>Arthropoda</taxon>
        <taxon>Hexapoda</taxon>
        <taxon>Insecta</taxon>
        <taxon>Pterygota</taxon>
        <taxon>Neoptera</taxon>
        <taxon>Endopterygota</taxon>
        <taxon>Lepidoptera</taxon>
        <taxon>Glossata</taxon>
        <taxon>Ditrysia</taxon>
        <taxon>Papilionoidea</taxon>
        <taxon>Nymphalidae</taxon>
        <taxon>Nymphalinae</taxon>
        <taxon>Euphydryas</taxon>
    </lineage>
</organism>
<accession>A0AAU9UF16</accession>
<dbReference type="Proteomes" id="UP001153954">
    <property type="component" value="Unassembled WGS sequence"/>
</dbReference>
<dbReference type="SUPFAM" id="SSF55753">
    <property type="entry name" value="Actin depolymerizing proteins"/>
    <property type="match status" value="1"/>
</dbReference>